<dbReference type="PROSITE" id="PS50235">
    <property type="entry name" value="USP_3"/>
    <property type="match status" value="1"/>
</dbReference>
<dbReference type="PROSITE" id="PS00972">
    <property type="entry name" value="USP_1"/>
    <property type="match status" value="1"/>
</dbReference>
<dbReference type="Gene3D" id="1.25.10.10">
    <property type="entry name" value="Leucine-rich Repeat Variant"/>
    <property type="match status" value="1"/>
</dbReference>
<dbReference type="FunFam" id="3.90.70.10:FF:000014">
    <property type="entry name" value="Ubiquitin carboxyl-terminal hydrolase 34"/>
    <property type="match status" value="1"/>
</dbReference>
<dbReference type="InterPro" id="IPR011989">
    <property type="entry name" value="ARM-like"/>
</dbReference>
<dbReference type="EC" id="3.4.19.12" evidence="3"/>
<comment type="catalytic activity">
    <reaction evidence="1">
        <text>Thiol-dependent hydrolysis of ester, thioester, amide, peptide and isopeptide bonds formed by the C-terminal Gly of ubiquitin (a 76-residue protein attached to proteins as an intracellular targeting signal).</text>
        <dbReference type="EC" id="3.4.19.12"/>
    </reaction>
</comment>
<feature type="compositionally biased region" description="Basic and acidic residues" evidence="8">
    <location>
        <begin position="99"/>
        <end position="120"/>
    </location>
</feature>
<dbReference type="InterPro" id="IPR050164">
    <property type="entry name" value="Peptidase_C19"/>
</dbReference>
<evidence type="ECO:0000313" key="11">
    <source>
        <dbReference type="Proteomes" id="UP000827092"/>
    </source>
</evidence>
<feature type="compositionally biased region" description="Basic and acidic residues" evidence="8">
    <location>
        <begin position="3369"/>
        <end position="3381"/>
    </location>
</feature>
<proteinExistence type="inferred from homology"/>
<evidence type="ECO:0000256" key="2">
    <source>
        <dbReference type="ARBA" id="ARBA00009085"/>
    </source>
</evidence>
<dbReference type="InterPro" id="IPR018200">
    <property type="entry name" value="USP_CS"/>
</dbReference>
<evidence type="ECO:0000256" key="4">
    <source>
        <dbReference type="ARBA" id="ARBA00022670"/>
    </source>
</evidence>
<evidence type="ECO:0000313" key="10">
    <source>
        <dbReference type="EMBL" id="KAG8184718.1"/>
    </source>
</evidence>
<dbReference type="PROSITE" id="PS00973">
    <property type="entry name" value="USP_2"/>
    <property type="match status" value="1"/>
</dbReference>
<dbReference type="PANTHER" id="PTHR24006">
    <property type="entry name" value="UBIQUITIN CARBOXYL-TERMINAL HYDROLASE"/>
    <property type="match status" value="1"/>
</dbReference>
<dbReference type="InterPro" id="IPR021905">
    <property type="entry name" value="DUF3517"/>
</dbReference>
<feature type="compositionally biased region" description="Basic and acidic residues" evidence="8">
    <location>
        <begin position="3332"/>
        <end position="3353"/>
    </location>
</feature>
<dbReference type="Proteomes" id="UP000827092">
    <property type="component" value="Unassembled WGS sequence"/>
</dbReference>
<feature type="compositionally biased region" description="Polar residues" evidence="8">
    <location>
        <begin position="1293"/>
        <end position="1302"/>
    </location>
</feature>
<accession>A0AAV6UM28</accession>
<dbReference type="InterPro" id="IPR028889">
    <property type="entry name" value="USP"/>
</dbReference>
<feature type="domain" description="USP" evidence="9">
    <location>
        <begin position="1906"/>
        <end position="2245"/>
    </location>
</feature>
<protein>
    <recommendedName>
        <fullName evidence="3">ubiquitinyl hydrolase 1</fullName>
        <ecNumber evidence="3">3.4.19.12</ecNumber>
    </recommendedName>
</protein>
<feature type="compositionally biased region" description="Basic and acidic residues" evidence="8">
    <location>
        <begin position="521"/>
        <end position="534"/>
    </location>
</feature>
<evidence type="ECO:0000256" key="6">
    <source>
        <dbReference type="ARBA" id="ARBA00022801"/>
    </source>
</evidence>
<feature type="region of interest" description="Disordered" evidence="8">
    <location>
        <begin position="96"/>
        <end position="128"/>
    </location>
</feature>
<dbReference type="GO" id="GO:0006508">
    <property type="term" value="P:proteolysis"/>
    <property type="evidence" value="ECO:0007669"/>
    <property type="project" value="UniProtKB-KW"/>
</dbReference>
<organism evidence="10 11">
    <name type="scientific">Oedothorax gibbosus</name>
    <dbReference type="NCBI Taxonomy" id="931172"/>
    <lineage>
        <taxon>Eukaryota</taxon>
        <taxon>Metazoa</taxon>
        <taxon>Ecdysozoa</taxon>
        <taxon>Arthropoda</taxon>
        <taxon>Chelicerata</taxon>
        <taxon>Arachnida</taxon>
        <taxon>Araneae</taxon>
        <taxon>Araneomorphae</taxon>
        <taxon>Entelegynae</taxon>
        <taxon>Araneoidea</taxon>
        <taxon>Linyphiidae</taxon>
        <taxon>Erigoninae</taxon>
        <taxon>Oedothorax</taxon>
    </lineage>
</organism>
<feature type="compositionally biased region" description="Acidic residues" evidence="8">
    <location>
        <begin position="633"/>
        <end position="642"/>
    </location>
</feature>
<dbReference type="InterPro" id="IPR001394">
    <property type="entry name" value="Peptidase_C19_UCH"/>
</dbReference>
<evidence type="ECO:0000259" key="9">
    <source>
        <dbReference type="PROSITE" id="PS50235"/>
    </source>
</evidence>
<keyword evidence="11" id="KW-1185">Reference proteome</keyword>
<dbReference type="InterPro" id="IPR038765">
    <property type="entry name" value="Papain-like_cys_pep_sf"/>
</dbReference>
<evidence type="ECO:0000256" key="1">
    <source>
        <dbReference type="ARBA" id="ARBA00000707"/>
    </source>
</evidence>
<reference evidence="10 11" key="1">
    <citation type="journal article" date="2022" name="Nat. Ecol. Evol.">
        <title>A masculinizing supergene underlies an exaggerated male reproductive morph in a spider.</title>
        <authorList>
            <person name="Hendrickx F."/>
            <person name="De Corte Z."/>
            <person name="Sonet G."/>
            <person name="Van Belleghem S.M."/>
            <person name="Kostlbacher S."/>
            <person name="Vangestel C."/>
        </authorList>
    </citation>
    <scope>NUCLEOTIDE SEQUENCE [LARGE SCALE GENOMIC DNA]</scope>
    <source>
        <strain evidence="10">W744_W776</strain>
    </source>
</reference>
<name>A0AAV6UM28_9ARAC</name>
<dbReference type="GO" id="GO:0005634">
    <property type="term" value="C:nucleus"/>
    <property type="evidence" value="ECO:0007669"/>
    <property type="project" value="TreeGrafter"/>
</dbReference>
<feature type="compositionally biased region" description="Polar residues" evidence="8">
    <location>
        <begin position="3354"/>
        <end position="3366"/>
    </location>
</feature>
<keyword evidence="7" id="KW-0788">Thiol protease</keyword>
<evidence type="ECO:0000256" key="5">
    <source>
        <dbReference type="ARBA" id="ARBA00022786"/>
    </source>
</evidence>
<sequence length="3436" mass="392506">MCDICSDLIELLQRYENEIKKGELRYLYRQEMNTICVYLQSWMQRQCTCCFKDPKNFDRFNALVQGLGLSIIEVLQQIIKDIRLLKYDKLPTISGSKTSESRKDVPGSENKEKDSKEKEAVNSCSPKETEKVFIESNLSTSPKKEAEDWSSYSLEDKEKIICIFSKVFLLNFPLYVAFKHSLQSKIEEMEIPVYLLRNVCFFCDKGGVKLLINIFQDSDPEIIPMSLAHAMTTIMSNLKLWMNIGSLMQQLVVLRSCMIRYLCQVKDIHLRAVGHRNMFEFMWSTVKDPLDGYATFDKEGLDLAFKYFSSSTLTMRLAGISQINSHINMYNELCHSESLVESETIGNSLANWLIENKIIECIFGPNLHVELIKQSHIILNFLAMEGRITNEHIDAVWSSAQLKHCSRQVLDLLPPLIKNLEVAPVLHLYKLLCNVETKEQTEQTLMLASALIKFIWSNGNTSTAMTVSEIGEHPHPHSPFSVLMKGSLHIGASGSEMPGLMRKRDLSSSERSVSIEASNSEDERSDVRHVHTASEVDSSQVSDRPEDGSEQTAESPSSSPCENVVHHKHLLKHAHHKPQLKHQNGQKWRHSCHGRVRPTVFVGGKAQFVENSSSGEESELSSVTDDSLHSDTDNEECSEEPIADLPVPKTLIVENSEDSGRECGKSCNIWNRKIVRKKRARFVSNKEVKKRRTVPIVKPDVSEDSVENCDPNADKGEEESDAKKVLVKICDLPQAEDKPEVLPELVKAVLERDEHGFRENLDGYDCRQYLANLRPQHHVPVPGDLVEDILSPDDGSCNSSHVSNKSEKNLADFDGEESGCEDELAQLAAHAQAQLSPHPMTQRLSNMACMYTPQMHGTKHGHKFLCRSPREVRQAINHFELDSVCEPGQTLLWDILQDNKIGQLGEGLAVEAEKILCNLVCWSTDKMIRMKFIEGCLQNIANNRSVIISMRLLPKLFASFQQFRESSDTYSVTLWAEKEHKMMKHFFNNLVNYTTNIGSRKISMYSHKDEIQVRLHFLTCVYSTAGSPESFRLNHEQMDTLWQCLATDHECADELFGWILNQAKGKEQHALNTPLFKHVLLEKMPQLPPESTSMMALNLLQQLSSIAHLATASYDTPSSAADVTGMRQLWGIALRALNTDVSMAAIQYLNNYYINVHHGTLEKEEEFIEQCMESLMKASDKSQETEENNLMIIQRALLLLKTHIEAFRRRYAYHLRRWQLNGHGVNSHRSSTAENQATPLKIICQPAGLSEKTTIELQNCDTVADLRAEVTQWWEKLQAKHRKDTTSEVKENPSASMNGPSNSSMMAAMLSDGPIRMISQGQELICDLDEKNLSELGIKDHQLVFVSVGAPRQSRRREGLEPASTLSPPPRERLPVVLLLKTSYFEQLFGLMQHLGSFKAESETGKPLPHTKAQVLSRKVWEILMMLPTSPTMLQGFKDINKTMNPEKSDFHSALQSLLNPKSPQKLMYSLQIISSLRQNKDVEHLDPLLGTSTTQQQSEKVDTPWSVKFVKFGGLNHLFDIFMSGALQSFEDGDWNEWNQDCVACLLRLIYQFGAEGNEEDINGECELAKKRLKRIRKGSSDKPVVPKLNKIMLQIMSNTESVLKAILSLLSEAASPCDPNQYKTGIWGRAQVVSCAMTLLVSWAFSDAQVHAHLFQYPGLDMLLKRLTLHDPDPIFRKEACSGLNKLCLGSNADGQTGCQFIAPMLKCLLSFLSDAQNIRRPCRDEEDKEPYDPGCKDYFWLVCNLVETLDKDELQPGTDPKSALDLEGLARHLAEAISKRDYRETRHNTVEDDGLKGLMNLMTVVMKHTLSFKCSSEGRELVLHLYDALFALPSPKQRYLPKCKSQPIRTAAYELLVEMLKGCFENYQVLHEKLLLQHTPESHNPYPWDYWPHEDGRAECGYVGLTNLGATCYLASCIQHLYMLPQARASILSAKIGENFKHENTLKELQRMFAYLLESERKAYNPRGFCKVYTMDHQLLNTGEQKDMAEFFTNLISKLEEMSPELKELVKTLFCGVVSNNVVSLDCPHISRTLEEFYTLRCQVADMRNLFDSIDEITVKDTLEGDNMYTCSQCGKKVRAEKRACLKKLPKILCFNMMRYTFSFVTNTKEKVNTHFSFPFQLDMSNYMEKNLIPKQHIDKDNLGADAEDECYEYELIGVTVHTGNAEGGHYYSFIRERNIPGKDKWYLFNDSEVKLFDPTHIAAECFGGEMTSKTYDSVTDKFMDFSFEKTNSAYMLFYERMSPKEDNVNQSTNSKSSLENVQDHIAQIELSSELAEWIWQDNMQFLQDKSLFEHTYFDFIWKICNFIPKTLSDHNDVILLSAKLGTSFVLETLIHAKEKPTIAQWVELLTKQFNANHSACEWFLDHMAENSWWPVQILIKCPNQIVRQLFQRLCIHVINQLKPLHSAMYLQPFSDSDDSSDGDISQIGQFSCVTRFIKKLLTLIEHGAKQHLKHLTEYFTFLLEFAKMGEEECQFLLSIEAISTIVNFYLGQKGADYVEVLSDEEEDDEEEVVAAVDDKYKPASLEKMITLIALLAEKSRDEERLQLSVNDFNAVAGGKGFPFLYQQIRDNINMRQTCNLIYSLCRWNDSLAHMIVNMVFNAITKQPELSASFFKLLSNLVEVVGGPPGLPPFTNLILQRIWEAAEYVPQQCFEWLTMHVPRNKIAHTWVLQSMDSWVERFLIAHNVQRVRNSVAMLLIALVPSTNFRQTYRAARSVMMPHKEIVMTSEATETVHKIYDLLLRLLKRAKLYVDPTIHGTTKLTSYFALMTYFLISRIEKLMFSPFFLDLWNLFQPKLSEPAIPVHMNKQSLLLFWYNACLDCPENVKLIIQNPHVTKNIAFNYILADHDEQEVIVFNRCMLPAYYGLLRLCCQQSRTFTRSLAAHQNIQWAFKNITPYNTQYSAAITELFKLMKLFVAKFPDSTEQELRDIHQFKRTTLRLYLGVLDVRACWTTLIQVLRILVESTDDRMFVIYNNGLTLLFQAFYTLHMMYHEATACHVTAETVDLLAVVQDLLKTARANRDTLELHQWLVNWKEQPDIMRKLLTLLNSYTPPELRQICIEVLQELILLYPSESLSTLVPLIASCHASFQESNSPGCTGPFFPRRGQKILPSKTSVRPPRPVVQMFLHASQLEAAKGVDEDYDHQLIDFYLPYHQLIDMLCRVAISNEYITTELVSLSAMLAIEGVPLHLPVFPKLWLDIIHSEVEQEFIQLLCNSSYFIDYMESVLLDERSCLNNPIIFQLFSMLLPKVSNQVVNDQMLTLVASLMASFVKSFEDTDLPKQAYKLNGDLRALCLIFSVEQPHEIPKEFIKIMNRLIEQCNQLTKTENCKEESEEQKKKISDKSKEENQPSPTTSTDCQTTKRQRLDSSDKEESRSSESSSPTKSIDEKKFLHSELLDSFLVPPSTSSTKWAEVLQKSASTLVSLLQGDSS</sequence>
<feature type="compositionally biased region" description="Low complexity" evidence="8">
    <location>
        <begin position="509"/>
        <end position="518"/>
    </location>
</feature>
<evidence type="ECO:0000256" key="8">
    <source>
        <dbReference type="SAM" id="MobiDB-lite"/>
    </source>
</evidence>
<evidence type="ECO:0000256" key="7">
    <source>
        <dbReference type="ARBA" id="ARBA00022807"/>
    </source>
</evidence>
<dbReference type="InterPro" id="IPR016024">
    <property type="entry name" value="ARM-type_fold"/>
</dbReference>
<dbReference type="CDD" id="cd02659">
    <property type="entry name" value="peptidase_C19C"/>
    <property type="match status" value="1"/>
</dbReference>
<evidence type="ECO:0000256" key="3">
    <source>
        <dbReference type="ARBA" id="ARBA00012759"/>
    </source>
</evidence>
<keyword evidence="6" id="KW-0378">Hydrolase</keyword>
<keyword evidence="4" id="KW-0645">Protease</keyword>
<comment type="similarity">
    <text evidence="2">Belongs to the peptidase C19 family.</text>
</comment>
<dbReference type="Pfam" id="PF12030">
    <property type="entry name" value="DUF3517"/>
    <property type="match status" value="1"/>
</dbReference>
<feature type="region of interest" description="Disordered" evidence="8">
    <location>
        <begin position="1282"/>
        <end position="1302"/>
    </location>
</feature>
<feature type="region of interest" description="Disordered" evidence="8">
    <location>
        <begin position="491"/>
        <end position="563"/>
    </location>
</feature>
<feature type="compositionally biased region" description="Polar residues" evidence="8">
    <location>
        <begin position="550"/>
        <end position="561"/>
    </location>
</feature>
<feature type="region of interest" description="Disordered" evidence="8">
    <location>
        <begin position="572"/>
        <end position="591"/>
    </location>
</feature>
<dbReference type="GO" id="GO:0016579">
    <property type="term" value="P:protein deubiquitination"/>
    <property type="evidence" value="ECO:0007669"/>
    <property type="project" value="InterPro"/>
</dbReference>
<feature type="region of interest" description="Disordered" evidence="8">
    <location>
        <begin position="3330"/>
        <end position="3393"/>
    </location>
</feature>
<feature type="region of interest" description="Disordered" evidence="8">
    <location>
        <begin position="610"/>
        <end position="645"/>
    </location>
</feature>
<dbReference type="SUPFAM" id="SSF54001">
    <property type="entry name" value="Cysteine proteinases"/>
    <property type="match status" value="1"/>
</dbReference>
<keyword evidence="5" id="KW-0833">Ubl conjugation pathway</keyword>
<dbReference type="Gene3D" id="3.90.70.10">
    <property type="entry name" value="Cysteine proteinases"/>
    <property type="match status" value="1"/>
</dbReference>
<dbReference type="GO" id="GO:0009966">
    <property type="term" value="P:regulation of signal transduction"/>
    <property type="evidence" value="ECO:0007669"/>
    <property type="project" value="UniProtKB-ARBA"/>
</dbReference>
<dbReference type="GO" id="GO:0004843">
    <property type="term" value="F:cysteine-type deubiquitinase activity"/>
    <property type="evidence" value="ECO:0007669"/>
    <property type="project" value="UniProtKB-EC"/>
</dbReference>
<gene>
    <name evidence="10" type="ORF">JTE90_019322</name>
</gene>
<comment type="caution">
    <text evidence="10">The sequence shown here is derived from an EMBL/GenBank/DDBJ whole genome shotgun (WGS) entry which is preliminary data.</text>
</comment>
<dbReference type="SUPFAM" id="SSF48371">
    <property type="entry name" value="ARM repeat"/>
    <property type="match status" value="1"/>
</dbReference>
<dbReference type="GO" id="GO:0005829">
    <property type="term" value="C:cytosol"/>
    <property type="evidence" value="ECO:0007669"/>
    <property type="project" value="TreeGrafter"/>
</dbReference>
<dbReference type="EMBL" id="JAFNEN010000363">
    <property type="protein sequence ID" value="KAG8184718.1"/>
    <property type="molecule type" value="Genomic_DNA"/>
</dbReference>
<dbReference type="PANTHER" id="PTHR24006:SF827">
    <property type="entry name" value="UBIQUITIN CARBOXYL-TERMINAL HYDROLASE 34"/>
    <property type="match status" value="1"/>
</dbReference>
<dbReference type="Pfam" id="PF00443">
    <property type="entry name" value="UCH"/>
    <property type="match status" value="1"/>
</dbReference>